<accession>A0ABQ9EGS1</accession>
<sequence>MESIKPQFSPNLHRLNVISKDSNGSIGISTFHMEEQYYNNPCCRVGLSFCKRSYRKNGFFLEVTEGFSKVCVLNYFRDDVNQLTTDVYVELKDNKLLLADDTDKTHIKIKHPPFCPLHHLSPSDLDLLPDDILNRGIDVGAAVILESSDNKILLTRRAKHLRTFPGIWVPPVIEAGLRELYEESGLRITPSQCTGSTVHPVALWEVESAGSAHGSNLKSLTIQTNILQTLASTGQSAYPPKLALGQPKRHHIVIYLYGKLTSDLTSGWLSQKLKLCPKEVGACGWFDRRSIEAIVSASEEEKLKNTDWKTKLTETFRATSR</sequence>
<reference evidence="3 4" key="1">
    <citation type="submission" date="2022-12" db="EMBL/GenBank/DDBJ databases">
        <title>Chromosome-level genome of Tegillarca granosa.</title>
        <authorList>
            <person name="Kim J."/>
        </authorList>
    </citation>
    <scope>NUCLEOTIDE SEQUENCE [LARGE SCALE GENOMIC DNA]</scope>
    <source>
        <strain evidence="3">Teg-2019</strain>
        <tissue evidence="3">Adductor muscle</tissue>
    </source>
</reference>
<dbReference type="PANTHER" id="PTHR42904">
    <property type="entry name" value="NUDIX HYDROLASE, NUDC SUBFAMILY"/>
    <property type="match status" value="1"/>
</dbReference>
<evidence type="ECO:0000256" key="2">
    <source>
        <dbReference type="ARBA" id="ARBA00022801"/>
    </source>
</evidence>
<protein>
    <recommendedName>
        <fullName evidence="5">Nudix hydrolase domain-containing protein</fullName>
    </recommendedName>
</protein>
<organism evidence="3 4">
    <name type="scientific">Tegillarca granosa</name>
    <name type="common">Malaysian cockle</name>
    <name type="synonym">Anadara granosa</name>
    <dbReference type="NCBI Taxonomy" id="220873"/>
    <lineage>
        <taxon>Eukaryota</taxon>
        <taxon>Metazoa</taxon>
        <taxon>Spiralia</taxon>
        <taxon>Lophotrochozoa</taxon>
        <taxon>Mollusca</taxon>
        <taxon>Bivalvia</taxon>
        <taxon>Autobranchia</taxon>
        <taxon>Pteriomorphia</taxon>
        <taxon>Arcoida</taxon>
        <taxon>Arcoidea</taxon>
        <taxon>Arcidae</taxon>
        <taxon>Tegillarca</taxon>
    </lineage>
</organism>
<dbReference type="Gene3D" id="3.90.79.10">
    <property type="entry name" value="Nucleoside Triphosphate Pyrophosphohydrolase"/>
    <property type="match status" value="1"/>
</dbReference>
<comment type="caution">
    <text evidence="3">The sequence shown here is derived from an EMBL/GenBank/DDBJ whole genome shotgun (WGS) entry which is preliminary data.</text>
</comment>
<dbReference type="PANTHER" id="PTHR42904:SF1">
    <property type="entry name" value="NUCLEOSIDE DIPHOSPHATE-LINKED MOIETY X MOTIF 17"/>
    <property type="match status" value="1"/>
</dbReference>
<gene>
    <name evidence="3" type="ORF">KUTeg_018072</name>
</gene>
<dbReference type="Proteomes" id="UP001217089">
    <property type="component" value="Unassembled WGS sequence"/>
</dbReference>
<evidence type="ECO:0000313" key="4">
    <source>
        <dbReference type="Proteomes" id="UP001217089"/>
    </source>
</evidence>
<keyword evidence="4" id="KW-1185">Reference proteome</keyword>
<comment type="cofactor">
    <cofactor evidence="1">
        <name>Mg(2+)</name>
        <dbReference type="ChEBI" id="CHEBI:18420"/>
    </cofactor>
</comment>
<evidence type="ECO:0008006" key="5">
    <source>
        <dbReference type="Google" id="ProtNLM"/>
    </source>
</evidence>
<proteinExistence type="predicted"/>
<keyword evidence="2" id="KW-0378">Hydrolase</keyword>
<dbReference type="SUPFAM" id="SSF55811">
    <property type="entry name" value="Nudix"/>
    <property type="match status" value="1"/>
</dbReference>
<evidence type="ECO:0000313" key="3">
    <source>
        <dbReference type="EMBL" id="KAJ8304489.1"/>
    </source>
</evidence>
<evidence type="ECO:0000256" key="1">
    <source>
        <dbReference type="ARBA" id="ARBA00001946"/>
    </source>
</evidence>
<dbReference type="EMBL" id="JARBDR010000903">
    <property type="protein sequence ID" value="KAJ8304489.1"/>
    <property type="molecule type" value="Genomic_DNA"/>
</dbReference>
<dbReference type="InterPro" id="IPR015797">
    <property type="entry name" value="NUDIX_hydrolase-like_dom_sf"/>
</dbReference>
<dbReference type="InterPro" id="IPR050241">
    <property type="entry name" value="NAD-cap_RNA_hydrolase_NudC"/>
</dbReference>
<name>A0ABQ9EGS1_TEGGR</name>